<accession>A0ABR6C8A8</accession>
<evidence type="ECO:0000259" key="1">
    <source>
        <dbReference type="Pfam" id="PF01850"/>
    </source>
</evidence>
<feature type="domain" description="PIN" evidence="1">
    <location>
        <begin position="2"/>
        <end position="139"/>
    </location>
</feature>
<evidence type="ECO:0000313" key="2">
    <source>
        <dbReference type="EMBL" id="MBA9020961.1"/>
    </source>
</evidence>
<proteinExistence type="predicted"/>
<keyword evidence="3" id="KW-1185">Reference proteome</keyword>
<dbReference type="Gene3D" id="3.40.50.1010">
    <property type="entry name" value="5'-nuclease"/>
    <property type="match status" value="1"/>
</dbReference>
<dbReference type="GO" id="GO:0016787">
    <property type="term" value="F:hydrolase activity"/>
    <property type="evidence" value="ECO:0007669"/>
    <property type="project" value="UniProtKB-KW"/>
</dbReference>
<keyword evidence="2" id="KW-0378">Hydrolase</keyword>
<sequence length="141" mass="14987">MMFVDASVIVAILNQEAGWEELVKRLGDLPSAFHVSPLVRFEAVMALARAAAEPTGRKPTPDLVERARELVDDFIVEIGALDMAISGDVGSLAIDAGMRYGKAVGHPADLNFGDCFAYACAISLGAGLLYKGNDFSRTDLA</sequence>
<gene>
    <name evidence="2" type="ORF">HNQ97_002965</name>
</gene>
<protein>
    <submittedName>
        <fullName evidence="2">Ribonuclease VapC</fullName>
        <ecNumber evidence="2">3.1.-.-</ecNumber>
    </submittedName>
</protein>
<dbReference type="InterPro" id="IPR029060">
    <property type="entry name" value="PIN-like_dom_sf"/>
</dbReference>
<comment type="caution">
    <text evidence="2">The sequence shown here is derived from an EMBL/GenBank/DDBJ whole genome shotgun (WGS) entry which is preliminary data.</text>
</comment>
<dbReference type="SUPFAM" id="SSF88723">
    <property type="entry name" value="PIN domain-like"/>
    <property type="match status" value="1"/>
</dbReference>
<dbReference type="InterPro" id="IPR002716">
    <property type="entry name" value="PIN_dom"/>
</dbReference>
<organism evidence="2 3">
    <name type="scientific">Aminobacter ciceronei</name>
    <dbReference type="NCBI Taxonomy" id="150723"/>
    <lineage>
        <taxon>Bacteria</taxon>
        <taxon>Pseudomonadati</taxon>
        <taxon>Pseudomonadota</taxon>
        <taxon>Alphaproteobacteria</taxon>
        <taxon>Hyphomicrobiales</taxon>
        <taxon>Phyllobacteriaceae</taxon>
        <taxon>Aminobacter</taxon>
    </lineage>
</organism>
<name>A0ABR6C8A8_9HYPH</name>
<dbReference type="Proteomes" id="UP000587524">
    <property type="component" value="Unassembled WGS sequence"/>
</dbReference>
<dbReference type="EMBL" id="JACJHZ010000013">
    <property type="protein sequence ID" value="MBA9020961.1"/>
    <property type="molecule type" value="Genomic_DNA"/>
</dbReference>
<evidence type="ECO:0000313" key="3">
    <source>
        <dbReference type="Proteomes" id="UP000587524"/>
    </source>
</evidence>
<reference evidence="2 3" key="1">
    <citation type="submission" date="2020-08" db="EMBL/GenBank/DDBJ databases">
        <title>Genomic Encyclopedia of Type Strains, Phase IV (KMG-IV): sequencing the most valuable type-strain genomes for metagenomic binning, comparative biology and taxonomic classification.</title>
        <authorList>
            <person name="Goeker M."/>
        </authorList>
    </citation>
    <scope>NUCLEOTIDE SEQUENCE [LARGE SCALE GENOMIC DNA]</scope>
    <source>
        <strain evidence="2 3">DSM 17455</strain>
    </source>
</reference>
<dbReference type="CDD" id="cd09871">
    <property type="entry name" value="PIN_MtVapC28-VapC30-like"/>
    <property type="match status" value="1"/>
</dbReference>
<dbReference type="EC" id="3.1.-.-" evidence="2"/>
<dbReference type="Pfam" id="PF01850">
    <property type="entry name" value="PIN"/>
    <property type="match status" value="1"/>
</dbReference>
<dbReference type="RefSeq" id="WP_182574391.1">
    <property type="nucleotide sequence ID" value="NZ_JACJHY010000013.1"/>
</dbReference>